<evidence type="ECO:0000313" key="5">
    <source>
        <dbReference type="EMBL" id="MEW9502978.1"/>
    </source>
</evidence>
<accession>A0ABV3Q759</accession>
<dbReference type="Proteomes" id="UP001556040">
    <property type="component" value="Unassembled WGS sequence"/>
</dbReference>
<evidence type="ECO:0000313" key="6">
    <source>
        <dbReference type="Proteomes" id="UP001556040"/>
    </source>
</evidence>
<keyword evidence="6" id="KW-1185">Reference proteome</keyword>
<dbReference type="PROSITE" id="PS50932">
    <property type="entry name" value="HTH_LACI_2"/>
    <property type="match status" value="1"/>
</dbReference>
<keyword evidence="1" id="KW-0805">Transcription regulation</keyword>
<dbReference type="InterPro" id="IPR046335">
    <property type="entry name" value="LacI/GalR-like_sensor"/>
</dbReference>
<dbReference type="Pfam" id="PF00356">
    <property type="entry name" value="LacI"/>
    <property type="match status" value="1"/>
</dbReference>
<evidence type="ECO:0000256" key="1">
    <source>
        <dbReference type="ARBA" id="ARBA00023015"/>
    </source>
</evidence>
<evidence type="ECO:0000256" key="2">
    <source>
        <dbReference type="ARBA" id="ARBA00023125"/>
    </source>
</evidence>
<evidence type="ECO:0000259" key="4">
    <source>
        <dbReference type="PROSITE" id="PS50932"/>
    </source>
</evidence>
<dbReference type="InterPro" id="IPR028082">
    <property type="entry name" value="Peripla_BP_I"/>
</dbReference>
<gene>
    <name evidence="5" type="ORF">AB1471_14390</name>
</gene>
<keyword evidence="3" id="KW-0804">Transcription</keyword>
<evidence type="ECO:0000256" key="3">
    <source>
        <dbReference type="ARBA" id="ARBA00023163"/>
    </source>
</evidence>
<proteinExistence type="predicted"/>
<dbReference type="InterPro" id="IPR010982">
    <property type="entry name" value="Lambda_DNA-bd_dom_sf"/>
</dbReference>
<dbReference type="SUPFAM" id="SSF47413">
    <property type="entry name" value="lambda repressor-like DNA-binding domains"/>
    <property type="match status" value="1"/>
</dbReference>
<dbReference type="SUPFAM" id="SSF53822">
    <property type="entry name" value="Periplasmic binding protein-like I"/>
    <property type="match status" value="1"/>
</dbReference>
<keyword evidence="2 5" id="KW-0238">DNA-binding</keyword>
<dbReference type="GO" id="GO:0003677">
    <property type="term" value="F:DNA binding"/>
    <property type="evidence" value="ECO:0007669"/>
    <property type="project" value="UniProtKB-KW"/>
</dbReference>
<organism evidence="5 6">
    <name type="scientific">Jeotgalibacillus marinus</name>
    <dbReference type="NCBI Taxonomy" id="86667"/>
    <lineage>
        <taxon>Bacteria</taxon>
        <taxon>Bacillati</taxon>
        <taxon>Bacillota</taxon>
        <taxon>Bacilli</taxon>
        <taxon>Bacillales</taxon>
        <taxon>Caryophanaceae</taxon>
        <taxon>Jeotgalibacillus</taxon>
    </lineage>
</organism>
<protein>
    <submittedName>
        <fullName evidence="5">LacI family DNA-binding transcriptional regulator</fullName>
    </submittedName>
</protein>
<dbReference type="PANTHER" id="PTHR30146:SF105">
    <property type="entry name" value="CATABOLITE CONTROL PROTEIN B"/>
    <property type="match status" value="1"/>
</dbReference>
<feature type="domain" description="HTH lacI-type" evidence="4">
    <location>
        <begin position="2"/>
        <end position="56"/>
    </location>
</feature>
<reference evidence="5 6" key="1">
    <citation type="journal article" date="1979" name="Int. J. Syst. Evol. Microbiol.">
        <title>Bacillus globisporus subsp. marinus subsp. nov.</title>
        <authorList>
            <person name="Liu H."/>
        </authorList>
    </citation>
    <scope>NUCLEOTIDE SEQUENCE [LARGE SCALE GENOMIC DNA]</scope>
    <source>
        <strain evidence="5 6">DSM 1297</strain>
    </source>
</reference>
<dbReference type="Pfam" id="PF13377">
    <property type="entry name" value="Peripla_BP_3"/>
    <property type="match status" value="1"/>
</dbReference>
<sequence length="324" mass="36179">MSNITAIAKRAKVSRTTVSRVLNNHPYVNTEKREAVLKVIEELNYVPNLNAINLSRGRTNVFGVIVPKIGHPFFSNLIEGIGKACNKHNYSLLVHQSNNDPKTELEFFNKLKYKMIDGLILGSSVSPTGVIDELSHFGKIVSCEYSDSSKVAKVFVNHESGIKMAVDHLKDQGHQEIGLCIGNPKSGVGITRKKSFFNLQKEYRLSWRDDWYFDKRYTIEDGAEVAKTIFGQPSRPTAMVVGNDHVATGMIYEAKKQGVKIPEELAIIGFDNQPISEVVELTSINQPIIEIGETAANLLHSIIQNQTVPFINTIELELIKRKST</sequence>
<dbReference type="CDD" id="cd06286">
    <property type="entry name" value="PBP1_CcpB-like"/>
    <property type="match status" value="1"/>
</dbReference>
<dbReference type="RefSeq" id="WP_367780464.1">
    <property type="nucleotide sequence ID" value="NZ_JBFMIA010000019.1"/>
</dbReference>
<dbReference type="Gene3D" id="1.10.260.40">
    <property type="entry name" value="lambda repressor-like DNA-binding domains"/>
    <property type="match status" value="1"/>
</dbReference>
<dbReference type="InterPro" id="IPR000843">
    <property type="entry name" value="HTH_LacI"/>
</dbReference>
<dbReference type="SMART" id="SM00354">
    <property type="entry name" value="HTH_LACI"/>
    <property type="match status" value="1"/>
</dbReference>
<dbReference type="EMBL" id="JBFMIA010000019">
    <property type="protein sequence ID" value="MEW9502978.1"/>
    <property type="molecule type" value="Genomic_DNA"/>
</dbReference>
<name>A0ABV3Q759_9BACL</name>
<dbReference type="CDD" id="cd01392">
    <property type="entry name" value="HTH_LacI"/>
    <property type="match status" value="1"/>
</dbReference>
<dbReference type="Gene3D" id="3.40.50.2300">
    <property type="match status" value="2"/>
</dbReference>
<dbReference type="PANTHER" id="PTHR30146">
    <property type="entry name" value="LACI-RELATED TRANSCRIPTIONAL REPRESSOR"/>
    <property type="match status" value="1"/>
</dbReference>
<comment type="caution">
    <text evidence="5">The sequence shown here is derived from an EMBL/GenBank/DDBJ whole genome shotgun (WGS) entry which is preliminary data.</text>
</comment>